<dbReference type="EMBL" id="CP001700">
    <property type="protein sequence ID" value="ACU71770.1"/>
    <property type="molecule type" value="Genomic_DNA"/>
</dbReference>
<sequence length="65" mass="6968">MAQVWVDNQQLTCVTRVEIAPLDVNNPGPVTATLTVVDPDIAIVADLAELVVREVPPPAVEYATE</sequence>
<keyword evidence="2" id="KW-1185">Reference proteome</keyword>
<evidence type="ECO:0000313" key="1">
    <source>
        <dbReference type="EMBL" id="ACU71770.1"/>
    </source>
</evidence>
<accession>C7Q195</accession>
<proteinExistence type="predicted"/>
<gene>
    <name evidence="1" type="ordered locus">Caci_2861</name>
</gene>
<evidence type="ECO:0000313" key="2">
    <source>
        <dbReference type="Proteomes" id="UP000000851"/>
    </source>
</evidence>
<dbReference type="Proteomes" id="UP000000851">
    <property type="component" value="Chromosome"/>
</dbReference>
<dbReference type="AlphaFoldDB" id="C7Q195"/>
<dbReference type="InParanoid" id="C7Q195"/>
<dbReference type="KEGG" id="cai:Caci_2861"/>
<name>C7Q195_CATAD</name>
<dbReference type="STRING" id="479433.Caci_2861"/>
<protein>
    <submittedName>
        <fullName evidence="1">Uncharacterized protein</fullName>
    </submittedName>
</protein>
<organism evidence="1 2">
    <name type="scientific">Catenulispora acidiphila (strain DSM 44928 / JCM 14897 / NBRC 102108 / NRRL B-24433 / ID139908)</name>
    <dbReference type="NCBI Taxonomy" id="479433"/>
    <lineage>
        <taxon>Bacteria</taxon>
        <taxon>Bacillati</taxon>
        <taxon>Actinomycetota</taxon>
        <taxon>Actinomycetes</taxon>
        <taxon>Catenulisporales</taxon>
        <taxon>Catenulisporaceae</taxon>
        <taxon>Catenulispora</taxon>
    </lineage>
</organism>
<reference evidence="1 2" key="1">
    <citation type="journal article" date="2009" name="Stand. Genomic Sci.">
        <title>Complete genome sequence of Catenulispora acidiphila type strain (ID 139908).</title>
        <authorList>
            <person name="Copeland A."/>
            <person name="Lapidus A."/>
            <person name="Glavina Del Rio T."/>
            <person name="Nolan M."/>
            <person name="Lucas S."/>
            <person name="Chen F."/>
            <person name="Tice H."/>
            <person name="Cheng J.F."/>
            <person name="Bruce D."/>
            <person name="Goodwin L."/>
            <person name="Pitluck S."/>
            <person name="Mikhailova N."/>
            <person name="Pati A."/>
            <person name="Ivanova N."/>
            <person name="Mavromatis K."/>
            <person name="Chen A."/>
            <person name="Palaniappan K."/>
            <person name="Chain P."/>
            <person name="Land M."/>
            <person name="Hauser L."/>
            <person name="Chang Y.J."/>
            <person name="Jeffries C.D."/>
            <person name="Chertkov O."/>
            <person name="Brettin T."/>
            <person name="Detter J.C."/>
            <person name="Han C."/>
            <person name="Ali Z."/>
            <person name="Tindall B.J."/>
            <person name="Goker M."/>
            <person name="Bristow J."/>
            <person name="Eisen J.A."/>
            <person name="Markowitz V."/>
            <person name="Hugenholtz P."/>
            <person name="Kyrpides N.C."/>
            <person name="Klenk H.P."/>
        </authorList>
    </citation>
    <scope>NUCLEOTIDE SEQUENCE [LARGE SCALE GENOMIC DNA]</scope>
    <source>
        <strain evidence="2">DSM 44928 / JCM 14897 / NBRC 102108 / NRRL B-24433 / ID139908</strain>
    </source>
</reference>
<dbReference type="HOGENOM" id="CLU_2841732_0_0_11"/>